<evidence type="ECO:0000256" key="3">
    <source>
        <dbReference type="ARBA" id="ARBA00012759"/>
    </source>
</evidence>
<dbReference type="GeneID" id="25319864"/>
<dbReference type="AlphaFoldDB" id="A0A0F4YJI5"/>
<dbReference type="SUPFAM" id="SSF54001">
    <property type="entry name" value="Cysteine proteinases"/>
    <property type="match status" value="1"/>
</dbReference>
<dbReference type="EMBL" id="LASV01000454">
    <property type="protein sequence ID" value="KKA18452.1"/>
    <property type="molecule type" value="Genomic_DNA"/>
</dbReference>
<dbReference type="PANTHER" id="PTHR24006">
    <property type="entry name" value="UBIQUITIN CARBOXYL-TERMINAL HYDROLASE"/>
    <property type="match status" value="1"/>
</dbReference>
<keyword evidence="7" id="KW-0788">Thiol protease</keyword>
<evidence type="ECO:0000256" key="5">
    <source>
        <dbReference type="ARBA" id="ARBA00022786"/>
    </source>
</evidence>
<dbReference type="OrthoDB" id="2020758at2759"/>
<keyword evidence="6" id="KW-0378">Hydrolase</keyword>
<feature type="compositionally biased region" description="Polar residues" evidence="8">
    <location>
        <begin position="619"/>
        <end position="636"/>
    </location>
</feature>
<dbReference type="InterPro" id="IPR001394">
    <property type="entry name" value="Peptidase_C19_UCH"/>
</dbReference>
<feature type="compositionally biased region" description="Basic and acidic residues" evidence="8">
    <location>
        <begin position="704"/>
        <end position="713"/>
    </location>
</feature>
<dbReference type="InterPro" id="IPR028889">
    <property type="entry name" value="USP"/>
</dbReference>
<dbReference type="PROSITE" id="PS50235">
    <property type="entry name" value="USP_3"/>
    <property type="match status" value="1"/>
</dbReference>
<evidence type="ECO:0000313" key="11">
    <source>
        <dbReference type="Proteomes" id="UP000053958"/>
    </source>
</evidence>
<dbReference type="GO" id="GO:0004843">
    <property type="term" value="F:cysteine-type deubiquitinase activity"/>
    <property type="evidence" value="ECO:0007669"/>
    <property type="project" value="UniProtKB-EC"/>
</dbReference>
<feature type="compositionally biased region" description="Low complexity" evidence="8">
    <location>
        <begin position="663"/>
        <end position="679"/>
    </location>
</feature>
<dbReference type="RefSeq" id="XP_013325064.1">
    <property type="nucleotide sequence ID" value="XM_013469610.1"/>
</dbReference>
<dbReference type="EC" id="3.4.19.12" evidence="3"/>
<comment type="caution">
    <text evidence="10">The sequence shown here is derived from an EMBL/GenBank/DDBJ whole genome shotgun (WGS) entry which is preliminary data.</text>
</comment>
<dbReference type="GO" id="GO:0006508">
    <property type="term" value="P:proteolysis"/>
    <property type="evidence" value="ECO:0007669"/>
    <property type="project" value="UniProtKB-KW"/>
</dbReference>
<dbReference type="GO" id="GO:0016579">
    <property type="term" value="P:protein deubiquitination"/>
    <property type="evidence" value="ECO:0007669"/>
    <property type="project" value="InterPro"/>
</dbReference>
<evidence type="ECO:0000256" key="6">
    <source>
        <dbReference type="ARBA" id="ARBA00022801"/>
    </source>
</evidence>
<dbReference type="Pfam" id="PF00443">
    <property type="entry name" value="UCH"/>
    <property type="match status" value="1"/>
</dbReference>
<dbReference type="Proteomes" id="UP000053958">
    <property type="component" value="Unassembled WGS sequence"/>
</dbReference>
<feature type="region of interest" description="Disordered" evidence="8">
    <location>
        <begin position="613"/>
        <end position="713"/>
    </location>
</feature>
<dbReference type="PROSITE" id="PS00973">
    <property type="entry name" value="USP_2"/>
    <property type="match status" value="1"/>
</dbReference>
<proteinExistence type="inferred from homology"/>
<feature type="domain" description="USP" evidence="9">
    <location>
        <begin position="143"/>
        <end position="591"/>
    </location>
</feature>
<accession>A0A0F4YJI5</accession>
<dbReference type="InterPro" id="IPR018200">
    <property type="entry name" value="USP_CS"/>
</dbReference>
<sequence length="713" mass="79231">MTVRSESYHAHALNPFSGASSNHYDTSSLPVQSGSILACLCASAVFLYYILSYFDALPGTIPRALWNILVYLTPSRIVLALDTTTESQDQAASMTFPSFQAKSEAMQRILGLDKSSLYSIFPRARSLSGFGNALLGGKEPIPPGLGNWDNSCYQNSIIQGLASLRSFEAFLERNIHDLADRGTLSTHRALRDIIARLNDPANHGQRLWIPPELKSMSSWQQQDAQEYFSKIVDQVDREVSQASKRLTSNLGLKVAGPQEHVLGVSSASEDRRLRVHGAEQYASLRNPLEGLLAQRVGCMRCGWTEGLSLIPFNCLTVSLGRNWEYDIRECLDDYMTLEPIEGVECAKCTLLRTKEQLSHLLKQIEEDEELANGSQTPKLSDALKSSAQTRLQAVQEALDDEDFSEKTLSKKCHIPSKNRVSTTKSRQAVIARAPKSLVIHVNRSVFDENTGMLRKNYADVRFPNTIDLDEWCLGTKAVDEKGEEAPERWDTNPQQSMLPRPGVTREVLDRRYELRAVVTHYGRHENGHYICYRKYPVEHFPATVPEAVLHADGEKERPERWFRLSDDDVQMVSERSVFSQGGVFMLFYEYIEEPRSTDEKLGDTQSEIDEKALVKEESVASTTTLEAPSYQPSTGEHLSETEGIPAPDETSSTESEVFDSDTSAGSQPSSVSHGSSSPGDAKPSDTTLPAVSPEPNVSTVADKGQNEEKPSDI</sequence>
<dbReference type="PANTHER" id="PTHR24006:SF888">
    <property type="entry name" value="UBIQUITIN CARBOXYL-TERMINAL HYDROLASE 30"/>
    <property type="match status" value="1"/>
</dbReference>
<evidence type="ECO:0000256" key="1">
    <source>
        <dbReference type="ARBA" id="ARBA00000707"/>
    </source>
</evidence>
<evidence type="ECO:0000256" key="4">
    <source>
        <dbReference type="ARBA" id="ARBA00022670"/>
    </source>
</evidence>
<comment type="catalytic activity">
    <reaction evidence="1">
        <text>Thiol-dependent hydrolysis of ester, thioester, amide, peptide and isopeptide bonds formed by the C-terminal Gly of ubiquitin (a 76-residue protein attached to proteins as an intracellular targeting signal).</text>
        <dbReference type="EC" id="3.4.19.12"/>
    </reaction>
</comment>
<dbReference type="GO" id="GO:0005829">
    <property type="term" value="C:cytosol"/>
    <property type="evidence" value="ECO:0007669"/>
    <property type="project" value="TreeGrafter"/>
</dbReference>
<evidence type="ECO:0000259" key="9">
    <source>
        <dbReference type="PROSITE" id="PS50235"/>
    </source>
</evidence>
<gene>
    <name evidence="10" type="ORF">T310_7593</name>
</gene>
<evidence type="ECO:0000256" key="7">
    <source>
        <dbReference type="ARBA" id="ARBA00022807"/>
    </source>
</evidence>
<comment type="similarity">
    <text evidence="2">Belongs to the peptidase C19 family.</text>
</comment>
<dbReference type="CDD" id="cd02662">
    <property type="entry name" value="Peptidase_C19F"/>
    <property type="match status" value="1"/>
</dbReference>
<evidence type="ECO:0000256" key="2">
    <source>
        <dbReference type="ARBA" id="ARBA00009085"/>
    </source>
</evidence>
<keyword evidence="11" id="KW-1185">Reference proteome</keyword>
<dbReference type="GO" id="GO:0005634">
    <property type="term" value="C:nucleus"/>
    <property type="evidence" value="ECO:0007669"/>
    <property type="project" value="TreeGrafter"/>
</dbReference>
<keyword evidence="4" id="KW-0645">Protease</keyword>
<feature type="compositionally biased region" description="Polar residues" evidence="8">
    <location>
        <begin position="684"/>
        <end position="699"/>
    </location>
</feature>
<name>A0A0F4YJI5_RASE3</name>
<evidence type="ECO:0000313" key="10">
    <source>
        <dbReference type="EMBL" id="KKA18452.1"/>
    </source>
</evidence>
<organism evidence="10 11">
    <name type="scientific">Rasamsonia emersonii (strain ATCC 16479 / CBS 393.64 / IMI 116815)</name>
    <dbReference type="NCBI Taxonomy" id="1408163"/>
    <lineage>
        <taxon>Eukaryota</taxon>
        <taxon>Fungi</taxon>
        <taxon>Dikarya</taxon>
        <taxon>Ascomycota</taxon>
        <taxon>Pezizomycotina</taxon>
        <taxon>Eurotiomycetes</taxon>
        <taxon>Eurotiomycetidae</taxon>
        <taxon>Eurotiales</taxon>
        <taxon>Trichocomaceae</taxon>
        <taxon>Rasamsonia</taxon>
    </lineage>
</organism>
<dbReference type="STRING" id="1408163.A0A0F4YJI5"/>
<reference evidence="10 11" key="1">
    <citation type="submission" date="2015-04" db="EMBL/GenBank/DDBJ databases">
        <authorList>
            <person name="Heijne W.H."/>
            <person name="Fedorova N.D."/>
            <person name="Nierman W.C."/>
            <person name="Vollebregt A.W."/>
            <person name="Zhao Z."/>
            <person name="Wu L."/>
            <person name="Kumar M."/>
            <person name="Stam H."/>
            <person name="van den Berg M.A."/>
            <person name="Pel H.J."/>
        </authorList>
    </citation>
    <scope>NUCLEOTIDE SEQUENCE [LARGE SCALE GENOMIC DNA]</scope>
    <source>
        <strain evidence="10 11">CBS 393.64</strain>
    </source>
</reference>
<evidence type="ECO:0000256" key="8">
    <source>
        <dbReference type="SAM" id="MobiDB-lite"/>
    </source>
</evidence>
<keyword evidence="5" id="KW-0833">Ubl conjugation pathway</keyword>
<dbReference type="Gene3D" id="3.90.70.10">
    <property type="entry name" value="Cysteine proteinases"/>
    <property type="match status" value="1"/>
</dbReference>
<dbReference type="InterPro" id="IPR038765">
    <property type="entry name" value="Papain-like_cys_pep_sf"/>
</dbReference>
<dbReference type="InterPro" id="IPR050164">
    <property type="entry name" value="Peptidase_C19"/>
</dbReference>
<protein>
    <recommendedName>
        <fullName evidence="3">ubiquitinyl hydrolase 1</fullName>
        <ecNumber evidence="3">3.4.19.12</ecNumber>
    </recommendedName>
</protein>